<dbReference type="AlphaFoldDB" id="A0A2A3EAX5"/>
<evidence type="ECO:0000259" key="2">
    <source>
        <dbReference type="PROSITE" id="PS50404"/>
    </source>
</evidence>
<evidence type="ECO:0000313" key="5">
    <source>
        <dbReference type="Proteomes" id="UP000242457"/>
    </source>
</evidence>
<feature type="domain" description="GST N-terminal" evidence="2">
    <location>
        <begin position="1"/>
        <end position="82"/>
    </location>
</feature>
<dbReference type="Gene3D" id="1.20.1050.10">
    <property type="match status" value="1"/>
</dbReference>
<dbReference type="SUPFAM" id="SSF52833">
    <property type="entry name" value="Thioredoxin-like"/>
    <property type="match status" value="1"/>
</dbReference>
<dbReference type="SUPFAM" id="SSF47616">
    <property type="entry name" value="GST C-terminal domain-like"/>
    <property type="match status" value="1"/>
</dbReference>
<dbReference type="PANTHER" id="PTHR43969:SF9">
    <property type="entry name" value="GLUTATHIONE S TRANSFERASE D10, ISOFORM A-RELATED"/>
    <property type="match status" value="1"/>
</dbReference>
<dbReference type="GO" id="GO:0004364">
    <property type="term" value="F:glutathione transferase activity"/>
    <property type="evidence" value="ECO:0007669"/>
    <property type="project" value="TreeGrafter"/>
</dbReference>
<dbReference type="PROSITE" id="PS50404">
    <property type="entry name" value="GST_NTER"/>
    <property type="match status" value="1"/>
</dbReference>
<gene>
    <name evidence="4" type="ORF">APICC_09117</name>
</gene>
<dbReference type="InterPro" id="IPR004045">
    <property type="entry name" value="Glutathione_S-Trfase_N"/>
</dbReference>
<dbReference type="SFLD" id="SFLDG01153">
    <property type="entry name" value="Main.4:_Theta-like"/>
    <property type="match status" value="1"/>
</dbReference>
<accession>A0A2A3EAX5</accession>
<dbReference type="SFLD" id="SFLDS00019">
    <property type="entry name" value="Glutathione_Transferase_(cytos"/>
    <property type="match status" value="1"/>
</dbReference>
<dbReference type="Pfam" id="PF13417">
    <property type="entry name" value="GST_N_3"/>
    <property type="match status" value="1"/>
</dbReference>
<dbReference type="InterPro" id="IPR036282">
    <property type="entry name" value="Glutathione-S-Trfase_C_sf"/>
</dbReference>
<evidence type="ECO:0000256" key="1">
    <source>
        <dbReference type="ARBA" id="ARBA00011738"/>
    </source>
</evidence>
<dbReference type="FunFam" id="3.40.30.10:FF:000034">
    <property type="entry name" value="glutathione S-transferase 1"/>
    <property type="match status" value="1"/>
</dbReference>
<dbReference type="CDD" id="cd03045">
    <property type="entry name" value="GST_N_Delta_Epsilon"/>
    <property type="match status" value="1"/>
</dbReference>
<dbReference type="GO" id="GO:0006749">
    <property type="term" value="P:glutathione metabolic process"/>
    <property type="evidence" value="ECO:0007669"/>
    <property type="project" value="TreeGrafter"/>
</dbReference>
<dbReference type="STRING" id="94128.A0A2A3EAX5"/>
<sequence>MSLDLYYTPVSSPCRAVLLAAEAIGISLNLKEIDIFANEHLKPEYEQLNPQKTVPFLVDGDYKLTESRAIMSYLADQYGKNVRLYPQTPIGRALVNHRLHFDIGTLYRGMKDYYYPVAFGKTKDYNPECYKILEGAFDVLNIFLDGQDYAAGRNLTIADLALAATVSTAEIFGFEVERYTNVDKWMNRIKSLAPGYRKANGEGLEMLKKLIEDFKKN</sequence>
<evidence type="ECO:0000313" key="4">
    <source>
        <dbReference type="EMBL" id="PBC28840.1"/>
    </source>
</evidence>
<dbReference type="FunFam" id="1.20.1050.10:FF:000007">
    <property type="entry name" value="Glutathione S-transferase 1-1"/>
    <property type="match status" value="1"/>
</dbReference>
<feature type="domain" description="GST C-terminal" evidence="3">
    <location>
        <begin position="88"/>
        <end position="210"/>
    </location>
</feature>
<keyword evidence="5" id="KW-1185">Reference proteome</keyword>
<dbReference type="InterPro" id="IPR004046">
    <property type="entry name" value="GST_C"/>
</dbReference>
<dbReference type="Gene3D" id="3.40.30.10">
    <property type="entry name" value="Glutaredoxin"/>
    <property type="match status" value="1"/>
</dbReference>
<comment type="subunit">
    <text evidence="1">Homodimer.</text>
</comment>
<dbReference type="Pfam" id="PF00043">
    <property type="entry name" value="GST_C"/>
    <property type="match status" value="1"/>
</dbReference>
<dbReference type="SFLD" id="SFLDG00358">
    <property type="entry name" value="Main_(cytGST)"/>
    <property type="match status" value="1"/>
</dbReference>
<dbReference type="PANTHER" id="PTHR43969">
    <property type="entry name" value="GLUTATHIONE S TRANSFERASE D10, ISOFORM A-RELATED"/>
    <property type="match status" value="1"/>
</dbReference>
<protein>
    <submittedName>
        <fullName evidence="4">Glutathione S-transferase</fullName>
    </submittedName>
</protein>
<reference evidence="4 5" key="1">
    <citation type="submission" date="2014-07" db="EMBL/GenBank/DDBJ databases">
        <title>Genomic and transcriptomic analysis on Apis cerana provide comprehensive insights into honey bee biology.</title>
        <authorList>
            <person name="Diao Q."/>
            <person name="Sun L."/>
            <person name="Zheng H."/>
            <person name="Zheng H."/>
            <person name="Xu S."/>
            <person name="Wang S."/>
            <person name="Zeng Z."/>
            <person name="Hu F."/>
            <person name="Su S."/>
            <person name="Wu J."/>
        </authorList>
    </citation>
    <scope>NUCLEOTIDE SEQUENCE [LARGE SCALE GENOMIC DNA]</scope>
    <source>
        <tissue evidence="4">Pupae without intestine</tissue>
    </source>
</reference>
<dbReference type="PROSITE" id="PS50405">
    <property type="entry name" value="GST_CTER"/>
    <property type="match status" value="1"/>
</dbReference>
<proteinExistence type="predicted"/>
<evidence type="ECO:0000259" key="3">
    <source>
        <dbReference type="PROSITE" id="PS50405"/>
    </source>
</evidence>
<keyword evidence="4" id="KW-0808">Transferase</keyword>
<dbReference type="InterPro" id="IPR036249">
    <property type="entry name" value="Thioredoxin-like_sf"/>
</dbReference>
<dbReference type="OrthoDB" id="2309723at2759"/>
<dbReference type="InterPro" id="IPR010987">
    <property type="entry name" value="Glutathione-S-Trfase_C-like"/>
</dbReference>
<organism evidence="4 5">
    <name type="scientific">Apis cerana cerana</name>
    <name type="common">Oriental honeybee</name>
    <dbReference type="NCBI Taxonomy" id="94128"/>
    <lineage>
        <taxon>Eukaryota</taxon>
        <taxon>Metazoa</taxon>
        <taxon>Ecdysozoa</taxon>
        <taxon>Arthropoda</taxon>
        <taxon>Hexapoda</taxon>
        <taxon>Insecta</taxon>
        <taxon>Pterygota</taxon>
        <taxon>Neoptera</taxon>
        <taxon>Endopterygota</taxon>
        <taxon>Hymenoptera</taxon>
        <taxon>Apocrita</taxon>
        <taxon>Aculeata</taxon>
        <taxon>Apoidea</taxon>
        <taxon>Anthophila</taxon>
        <taxon>Apidae</taxon>
        <taxon>Apis</taxon>
    </lineage>
</organism>
<name>A0A2A3EAX5_APICC</name>
<dbReference type="CDD" id="cd03177">
    <property type="entry name" value="GST_C_Delta_Epsilon"/>
    <property type="match status" value="1"/>
</dbReference>
<dbReference type="EMBL" id="KZ288301">
    <property type="protein sequence ID" value="PBC28840.1"/>
    <property type="molecule type" value="Genomic_DNA"/>
</dbReference>
<dbReference type="Proteomes" id="UP000242457">
    <property type="component" value="Unassembled WGS sequence"/>
</dbReference>
<dbReference type="InterPro" id="IPR040079">
    <property type="entry name" value="Glutathione_S-Trfase"/>
</dbReference>